<feature type="region of interest" description="Disordered" evidence="2">
    <location>
        <begin position="1"/>
        <end position="26"/>
    </location>
</feature>
<reference evidence="3" key="1">
    <citation type="journal article" date="2020" name="Stud. Mycol.">
        <title>101 Dothideomycetes genomes: a test case for predicting lifestyles and emergence of pathogens.</title>
        <authorList>
            <person name="Haridas S."/>
            <person name="Albert R."/>
            <person name="Binder M."/>
            <person name="Bloem J."/>
            <person name="Labutti K."/>
            <person name="Salamov A."/>
            <person name="Andreopoulos B."/>
            <person name="Baker S."/>
            <person name="Barry K."/>
            <person name="Bills G."/>
            <person name="Bluhm B."/>
            <person name="Cannon C."/>
            <person name="Castanera R."/>
            <person name="Culley D."/>
            <person name="Daum C."/>
            <person name="Ezra D."/>
            <person name="Gonzalez J."/>
            <person name="Henrissat B."/>
            <person name="Kuo A."/>
            <person name="Liang C."/>
            <person name="Lipzen A."/>
            <person name="Lutzoni F."/>
            <person name="Magnuson J."/>
            <person name="Mondo S."/>
            <person name="Nolan M."/>
            <person name="Ohm R."/>
            <person name="Pangilinan J."/>
            <person name="Park H.-J."/>
            <person name="Ramirez L."/>
            <person name="Alfaro M."/>
            <person name="Sun H."/>
            <person name="Tritt A."/>
            <person name="Yoshinaga Y."/>
            <person name="Zwiers L.-H."/>
            <person name="Turgeon B."/>
            <person name="Goodwin S."/>
            <person name="Spatafora J."/>
            <person name="Crous P."/>
            <person name="Grigoriev I."/>
        </authorList>
    </citation>
    <scope>NUCLEOTIDE SEQUENCE</scope>
    <source>
        <strain evidence="3">CBS 480.64</strain>
    </source>
</reference>
<evidence type="ECO:0000256" key="2">
    <source>
        <dbReference type="SAM" id="MobiDB-lite"/>
    </source>
</evidence>
<comment type="similarity">
    <text evidence="1">Belongs to the RCAN family.</text>
</comment>
<dbReference type="OrthoDB" id="17212at2759"/>
<dbReference type="InterPro" id="IPR006931">
    <property type="entry name" value="Calcipressin"/>
</dbReference>
<dbReference type="PANTHER" id="PTHR10300">
    <property type="entry name" value="CALCIPRESSIN"/>
    <property type="match status" value="1"/>
</dbReference>
<dbReference type="GO" id="GO:0005737">
    <property type="term" value="C:cytoplasm"/>
    <property type="evidence" value="ECO:0007669"/>
    <property type="project" value="TreeGrafter"/>
</dbReference>
<name>A0A6A7C694_9PEZI</name>
<proteinExistence type="inferred from homology"/>
<dbReference type="AlphaFoldDB" id="A0A6A7C694"/>
<evidence type="ECO:0000256" key="1">
    <source>
        <dbReference type="ARBA" id="ARBA00008209"/>
    </source>
</evidence>
<dbReference type="Pfam" id="PF04847">
    <property type="entry name" value="Calcipressin"/>
    <property type="match status" value="1"/>
</dbReference>
<keyword evidence="4" id="KW-1185">Reference proteome</keyword>
<dbReference type="GO" id="GO:0008597">
    <property type="term" value="F:calcium-dependent protein serine/threonine phosphatase regulator activity"/>
    <property type="evidence" value="ECO:0007669"/>
    <property type="project" value="TreeGrafter"/>
</dbReference>
<dbReference type="PANTHER" id="PTHR10300:SF14">
    <property type="entry name" value="PROTEIN SARAH"/>
    <property type="match status" value="1"/>
</dbReference>
<dbReference type="Proteomes" id="UP000799421">
    <property type="component" value="Unassembled WGS sequence"/>
</dbReference>
<dbReference type="InterPro" id="IPR035979">
    <property type="entry name" value="RBD_domain_sf"/>
</dbReference>
<dbReference type="GO" id="GO:0003676">
    <property type="term" value="F:nucleic acid binding"/>
    <property type="evidence" value="ECO:0007669"/>
    <property type="project" value="InterPro"/>
</dbReference>
<feature type="compositionally biased region" description="Basic and acidic residues" evidence="2">
    <location>
        <begin position="172"/>
        <end position="185"/>
    </location>
</feature>
<dbReference type="Gene3D" id="3.30.70.330">
    <property type="match status" value="1"/>
</dbReference>
<sequence>MSFHGRRQSPGSLDLSEIPPLSHPSPPSNTLLITNLNAPEIFTTSNLESIRAAINANAPLHSFSPLKSFRRIVCTFYTSADATRILQALDGETVLGNRTRVFFGAETNISPDEEQRYLKAPPAQKQFFISPPPSPPVGWEMRNEEPPNAMTHADDLVAALAKLNAQPSSPENPHHQEDEEGEVPRGRSVRRRRAGTGTLVYEPEDNQLPAIAVEDLSEGSPEGVITPAESIAPLHHTARPPVELME</sequence>
<dbReference type="SUPFAM" id="SSF54928">
    <property type="entry name" value="RNA-binding domain, RBD"/>
    <property type="match status" value="1"/>
</dbReference>
<evidence type="ECO:0000313" key="3">
    <source>
        <dbReference type="EMBL" id="KAF2862505.1"/>
    </source>
</evidence>
<accession>A0A6A7C694</accession>
<dbReference type="InterPro" id="IPR012677">
    <property type="entry name" value="Nucleotide-bd_a/b_plait_sf"/>
</dbReference>
<dbReference type="GO" id="GO:0005634">
    <property type="term" value="C:nucleus"/>
    <property type="evidence" value="ECO:0007669"/>
    <property type="project" value="TreeGrafter"/>
</dbReference>
<dbReference type="GO" id="GO:0019722">
    <property type="term" value="P:calcium-mediated signaling"/>
    <property type="evidence" value="ECO:0007669"/>
    <property type="project" value="InterPro"/>
</dbReference>
<dbReference type="FunFam" id="3.30.70.330:FF:000503">
    <property type="entry name" value="Calcineurin binding protein, putative"/>
    <property type="match status" value="1"/>
</dbReference>
<dbReference type="EMBL" id="MU005965">
    <property type="protein sequence ID" value="KAF2862505.1"/>
    <property type="molecule type" value="Genomic_DNA"/>
</dbReference>
<feature type="region of interest" description="Disordered" evidence="2">
    <location>
        <begin position="166"/>
        <end position="246"/>
    </location>
</feature>
<organism evidence="3 4">
    <name type="scientific">Piedraia hortae CBS 480.64</name>
    <dbReference type="NCBI Taxonomy" id="1314780"/>
    <lineage>
        <taxon>Eukaryota</taxon>
        <taxon>Fungi</taxon>
        <taxon>Dikarya</taxon>
        <taxon>Ascomycota</taxon>
        <taxon>Pezizomycotina</taxon>
        <taxon>Dothideomycetes</taxon>
        <taxon>Dothideomycetidae</taxon>
        <taxon>Capnodiales</taxon>
        <taxon>Piedraiaceae</taxon>
        <taxon>Piedraia</taxon>
    </lineage>
</organism>
<gene>
    <name evidence="3" type="ORF">K470DRAFT_255794</name>
</gene>
<protein>
    <submittedName>
        <fullName evidence="3">Calcipressin</fullName>
    </submittedName>
</protein>
<evidence type="ECO:0000313" key="4">
    <source>
        <dbReference type="Proteomes" id="UP000799421"/>
    </source>
</evidence>